<name>A0A2T1GIM8_9CYAN</name>
<gene>
    <name evidence="1" type="ORF">C7B77_07760</name>
</gene>
<dbReference type="Proteomes" id="UP000238937">
    <property type="component" value="Unassembled WGS sequence"/>
</dbReference>
<protein>
    <submittedName>
        <fullName evidence="1">Uncharacterized protein</fullName>
    </submittedName>
</protein>
<evidence type="ECO:0000313" key="1">
    <source>
        <dbReference type="EMBL" id="PSB57617.1"/>
    </source>
</evidence>
<organism evidence="1 2">
    <name type="scientific">Chamaesiphon polymorphus CCALA 037</name>
    <dbReference type="NCBI Taxonomy" id="2107692"/>
    <lineage>
        <taxon>Bacteria</taxon>
        <taxon>Bacillati</taxon>
        <taxon>Cyanobacteriota</taxon>
        <taxon>Cyanophyceae</taxon>
        <taxon>Gomontiellales</taxon>
        <taxon>Chamaesiphonaceae</taxon>
        <taxon>Chamaesiphon</taxon>
    </lineage>
</organism>
<proteinExistence type="predicted"/>
<accession>A0A2T1GIM8</accession>
<keyword evidence="2" id="KW-1185">Reference proteome</keyword>
<comment type="caution">
    <text evidence="1">The sequence shown here is derived from an EMBL/GenBank/DDBJ whole genome shotgun (WGS) entry which is preliminary data.</text>
</comment>
<evidence type="ECO:0000313" key="2">
    <source>
        <dbReference type="Proteomes" id="UP000238937"/>
    </source>
</evidence>
<sequence>MHDRADKILNNDLLHFDRSNRIDLILPTLLDRDINLRLLMLVKLDLTSQTATVWPIREENRCNHILGP</sequence>
<reference evidence="1 2" key="1">
    <citation type="submission" date="2018-03" db="EMBL/GenBank/DDBJ databases">
        <title>The ancient ancestry and fast evolution of plastids.</title>
        <authorList>
            <person name="Moore K.R."/>
            <person name="Magnabosco C."/>
            <person name="Momper L."/>
            <person name="Gold D.A."/>
            <person name="Bosak T."/>
            <person name="Fournier G.P."/>
        </authorList>
    </citation>
    <scope>NUCLEOTIDE SEQUENCE [LARGE SCALE GENOMIC DNA]</scope>
    <source>
        <strain evidence="1 2">CCALA 037</strain>
    </source>
</reference>
<dbReference type="AlphaFoldDB" id="A0A2T1GIM8"/>
<dbReference type="EMBL" id="PVWO01000069">
    <property type="protein sequence ID" value="PSB57617.1"/>
    <property type="molecule type" value="Genomic_DNA"/>
</dbReference>